<feature type="compositionally biased region" description="Low complexity" evidence="1">
    <location>
        <begin position="130"/>
        <end position="142"/>
    </location>
</feature>
<dbReference type="Proteomes" id="UP000069272">
    <property type="component" value="Chromosome 2R"/>
</dbReference>
<name>A0A182F6W5_ANOAL</name>
<evidence type="ECO:0000313" key="3">
    <source>
        <dbReference type="Proteomes" id="UP000069272"/>
    </source>
</evidence>
<reference evidence="2" key="2">
    <citation type="submission" date="2022-08" db="UniProtKB">
        <authorList>
            <consortium name="EnsemblMetazoa"/>
        </authorList>
    </citation>
    <scope>IDENTIFICATION</scope>
    <source>
        <strain evidence="2">STECLA/ALBI9_A</strain>
    </source>
</reference>
<feature type="compositionally biased region" description="Low complexity" evidence="1">
    <location>
        <begin position="98"/>
        <end position="122"/>
    </location>
</feature>
<feature type="region of interest" description="Disordered" evidence="1">
    <location>
        <begin position="65"/>
        <end position="142"/>
    </location>
</feature>
<dbReference type="EnsemblMetazoa" id="AALB002220-RA">
    <property type="protein sequence ID" value="AALB002220-PA"/>
    <property type="gene ID" value="AALB002220"/>
</dbReference>
<dbReference type="VEuPathDB" id="VectorBase:AALB20_034011"/>
<feature type="region of interest" description="Disordered" evidence="1">
    <location>
        <begin position="154"/>
        <end position="193"/>
    </location>
</feature>
<keyword evidence="3" id="KW-1185">Reference proteome</keyword>
<dbReference type="STRING" id="7167.A0A182F6W5"/>
<protein>
    <submittedName>
        <fullName evidence="2">Uncharacterized protein</fullName>
    </submittedName>
</protein>
<dbReference type="VEuPathDB" id="VectorBase:AALB002220"/>
<accession>A0A182F6W5</accession>
<dbReference type="AlphaFoldDB" id="A0A182F6W5"/>
<sequence length="215" mass="23225">MIHITNRTDIIRLASAANEVHYAELALAIPPSSHDDASNKNHLNKLPPPPAYNYFDEPTIYAQIDHGGSYKAPPGPGGPVGPPSSVTGGGVGSYPLISPVSQQSLSQRQQSPLTLQLQQDSTQQHHHHMQQQQQQQPHTPHTPTTAALLQLQHPIQPLPPPTSTLQHSPHSVPLPLQSPSLSTTATSTNGSSKQYLREIVTTRTPLAFSQQESCV</sequence>
<feature type="compositionally biased region" description="Pro residues" evidence="1">
    <location>
        <begin position="73"/>
        <end position="82"/>
    </location>
</feature>
<organism evidence="2 3">
    <name type="scientific">Anopheles albimanus</name>
    <name type="common">New world malaria mosquito</name>
    <dbReference type="NCBI Taxonomy" id="7167"/>
    <lineage>
        <taxon>Eukaryota</taxon>
        <taxon>Metazoa</taxon>
        <taxon>Ecdysozoa</taxon>
        <taxon>Arthropoda</taxon>
        <taxon>Hexapoda</taxon>
        <taxon>Insecta</taxon>
        <taxon>Pterygota</taxon>
        <taxon>Neoptera</taxon>
        <taxon>Endopterygota</taxon>
        <taxon>Diptera</taxon>
        <taxon>Nematocera</taxon>
        <taxon>Culicoidea</taxon>
        <taxon>Culicidae</taxon>
        <taxon>Anophelinae</taxon>
        <taxon>Anopheles</taxon>
    </lineage>
</organism>
<reference evidence="2 3" key="1">
    <citation type="journal article" date="2017" name="G3 (Bethesda)">
        <title>The Physical Genome Mapping of Anopheles albimanus Corrected Scaffold Misassemblies and Identified Interarm Rearrangements in Genus Anopheles.</title>
        <authorList>
            <person name="Artemov G.N."/>
            <person name="Peery A.N."/>
            <person name="Jiang X."/>
            <person name="Tu Z."/>
            <person name="Stegniy V.N."/>
            <person name="Sharakhova M.V."/>
            <person name="Sharakhov I.V."/>
        </authorList>
    </citation>
    <scope>NUCLEOTIDE SEQUENCE [LARGE SCALE GENOMIC DNA]</scope>
    <source>
        <strain evidence="2 3">ALBI9_A</strain>
    </source>
</reference>
<evidence type="ECO:0000313" key="2">
    <source>
        <dbReference type="EnsemblMetazoa" id="AALB002220-PA"/>
    </source>
</evidence>
<feature type="compositionally biased region" description="Low complexity" evidence="1">
    <location>
        <begin position="163"/>
        <end position="188"/>
    </location>
</feature>
<proteinExistence type="predicted"/>
<evidence type="ECO:0000256" key="1">
    <source>
        <dbReference type="SAM" id="MobiDB-lite"/>
    </source>
</evidence>